<dbReference type="InterPro" id="IPR003661">
    <property type="entry name" value="HisK_dim/P_dom"/>
</dbReference>
<feature type="domain" description="PAS" evidence="16">
    <location>
        <begin position="84"/>
        <end position="154"/>
    </location>
</feature>
<dbReference type="InterPro" id="IPR036097">
    <property type="entry name" value="HisK_dim/P_sf"/>
</dbReference>
<evidence type="ECO:0000313" key="18">
    <source>
        <dbReference type="Proteomes" id="UP000178735"/>
    </source>
</evidence>
<dbReference type="InterPro" id="IPR004358">
    <property type="entry name" value="Sig_transdc_His_kin-like_C"/>
</dbReference>
<dbReference type="EMBL" id="MGFH01000193">
    <property type="protein sequence ID" value="OGM02965.1"/>
    <property type="molecule type" value="Genomic_DNA"/>
</dbReference>
<reference evidence="17 18" key="1">
    <citation type="journal article" date="2016" name="Nat. Commun.">
        <title>Thousands of microbial genomes shed light on interconnected biogeochemical processes in an aquifer system.</title>
        <authorList>
            <person name="Anantharaman K."/>
            <person name="Brown C.T."/>
            <person name="Hug L.A."/>
            <person name="Sharon I."/>
            <person name="Castelle C.J."/>
            <person name="Probst A.J."/>
            <person name="Thomas B.C."/>
            <person name="Singh A."/>
            <person name="Wilkins M.J."/>
            <person name="Karaoz U."/>
            <person name="Brodie E.L."/>
            <person name="Williams K.H."/>
            <person name="Hubbard S.S."/>
            <person name="Banfield J.F."/>
        </authorList>
    </citation>
    <scope>NUCLEOTIDE SEQUENCE [LARGE SCALE GENOMIC DNA]</scope>
</reference>
<keyword evidence="8" id="KW-0067">ATP-binding</keyword>
<comment type="caution">
    <text evidence="17">The sequence shown here is derived from an EMBL/GenBank/DDBJ whole genome shotgun (WGS) entry which is preliminary data.</text>
</comment>
<dbReference type="SMART" id="SM00448">
    <property type="entry name" value="REC"/>
    <property type="match status" value="1"/>
</dbReference>
<accession>A0A1F7WLS9</accession>
<dbReference type="PROSITE" id="PS50110">
    <property type="entry name" value="RESPONSE_REGULATORY"/>
    <property type="match status" value="1"/>
</dbReference>
<feature type="modified residue" description="4-aspartylphosphate" evidence="12">
    <location>
        <position position="521"/>
    </location>
</feature>
<dbReference type="InterPro" id="IPR000014">
    <property type="entry name" value="PAS"/>
</dbReference>
<dbReference type="Gene3D" id="1.10.287.130">
    <property type="match status" value="1"/>
</dbReference>
<gene>
    <name evidence="17" type="ORF">A2008_11120</name>
</gene>
<feature type="domain" description="Histidine kinase" evidence="14">
    <location>
        <begin position="226"/>
        <end position="447"/>
    </location>
</feature>
<evidence type="ECO:0000256" key="11">
    <source>
        <dbReference type="ARBA" id="ARBA00023306"/>
    </source>
</evidence>
<comment type="catalytic activity">
    <reaction evidence="1">
        <text>ATP + protein L-histidine = ADP + protein N-phospho-L-histidine.</text>
        <dbReference type="EC" id="2.7.13.3"/>
    </reaction>
</comment>
<dbReference type="CDD" id="cd00082">
    <property type="entry name" value="HisKA"/>
    <property type="match status" value="1"/>
</dbReference>
<proteinExistence type="predicted"/>
<dbReference type="CDD" id="cd00130">
    <property type="entry name" value="PAS"/>
    <property type="match status" value="1"/>
</dbReference>
<protein>
    <recommendedName>
        <fullName evidence="3">histidine kinase</fullName>
        <ecNumber evidence="3">2.7.13.3</ecNumber>
    </recommendedName>
</protein>
<feature type="domain" description="Response regulatory" evidence="15">
    <location>
        <begin position="472"/>
        <end position="588"/>
    </location>
</feature>
<dbReference type="SMART" id="SM00388">
    <property type="entry name" value="HisKA"/>
    <property type="match status" value="1"/>
</dbReference>
<dbReference type="InterPro" id="IPR001789">
    <property type="entry name" value="Sig_transdc_resp-reg_receiver"/>
</dbReference>
<comment type="subcellular location">
    <subcellularLocation>
        <location evidence="2">Membrane</location>
    </subcellularLocation>
</comment>
<dbReference type="NCBIfam" id="TIGR00229">
    <property type="entry name" value="sensory_box"/>
    <property type="match status" value="1"/>
</dbReference>
<dbReference type="SMART" id="SM00387">
    <property type="entry name" value="HATPase_c"/>
    <property type="match status" value="1"/>
</dbReference>
<dbReference type="Pfam" id="PF13426">
    <property type="entry name" value="PAS_9"/>
    <property type="match status" value="1"/>
</dbReference>
<dbReference type="InterPro" id="IPR036890">
    <property type="entry name" value="HATPase_C_sf"/>
</dbReference>
<dbReference type="EC" id="2.7.13.3" evidence="3"/>
<keyword evidence="4 12" id="KW-0597">Phosphoprotein</keyword>
<keyword evidence="6" id="KW-0547">Nucleotide-binding</keyword>
<dbReference type="FunFam" id="1.10.287.130:FF:000038">
    <property type="entry name" value="Sensory transduction histidine kinase"/>
    <property type="match status" value="1"/>
</dbReference>
<evidence type="ECO:0000256" key="8">
    <source>
        <dbReference type="ARBA" id="ARBA00022840"/>
    </source>
</evidence>
<dbReference type="SMART" id="SM00091">
    <property type="entry name" value="PAS"/>
    <property type="match status" value="1"/>
</dbReference>
<dbReference type="GO" id="GO:0005524">
    <property type="term" value="F:ATP binding"/>
    <property type="evidence" value="ECO:0007669"/>
    <property type="project" value="UniProtKB-KW"/>
</dbReference>
<dbReference type="CDD" id="cd16922">
    <property type="entry name" value="HATPase_EvgS-ArcB-TorS-like"/>
    <property type="match status" value="1"/>
</dbReference>
<dbReference type="SUPFAM" id="SSF55785">
    <property type="entry name" value="PYP-like sensor domain (PAS domain)"/>
    <property type="match status" value="1"/>
</dbReference>
<dbReference type="PRINTS" id="PR00344">
    <property type="entry name" value="BCTRLSENSOR"/>
</dbReference>
<evidence type="ECO:0000256" key="12">
    <source>
        <dbReference type="PROSITE-ProRule" id="PRU00169"/>
    </source>
</evidence>
<dbReference type="InterPro" id="IPR035965">
    <property type="entry name" value="PAS-like_dom_sf"/>
</dbReference>
<dbReference type="CDD" id="cd17546">
    <property type="entry name" value="REC_hyHK_CKI1_RcsC-like"/>
    <property type="match status" value="1"/>
</dbReference>
<dbReference type="InterPro" id="IPR005467">
    <property type="entry name" value="His_kinase_dom"/>
</dbReference>
<dbReference type="SUPFAM" id="SSF55874">
    <property type="entry name" value="ATPase domain of HSP90 chaperone/DNA topoisomerase II/histidine kinase"/>
    <property type="match status" value="1"/>
</dbReference>
<dbReference type="STRING" id="1817813.A2008_11120"/>
<name>A0A1F7WLS9_9BACT</name>
<dbReference type="SUPFAM" id="SSF52172">
    <property type="entry name" value="CheY-like"/>
    <property type="match status" value="1"/>
</dbReference>
<dbReference type="GO" id="GO:0016020">
    <property type="term" value="C:membrane"/>
    <property type="evidence" value="ECO:0007669"/>
    <property type="project" value="UniProtKB-SubCell"/>
</dbReference>
<keyword evidence="11" id="KW-0131">Cell cycle</keyword>
<dbReference type="PROSITE" id="PS50109">
    <property type="entry name" value="HIS_KIN"/>
    <property type="match status" value="1"/>
</dbReference>
<dbReference type="PANTHER" id="PTHR45339">
    <property type="entry name" value="HYBRID SIGNAL TRANSDUCTION HISTIDINE KINASE J"/>
    <property type="match status" value="1"/>
</dbReference>
<dbReference type="InterPro" id="IPR003594">
    <property type="entry name" value="HATPase_dom"/>
</dbReference>
<keyword evidence="13" id="KW-1133">Transmembrane helix</keyword>
<keyword evidence="9" id="KW-0902">Two-component regulatory system</keyword>
<dbReference type="Pfam" id="PF00072">
    <property type="entry name" value="Response_reg"/>
    <property type="match status" value="1"/>
</dbReference>
<evidence type="ECO:0000256" key="9">
    <source>
        <dbReference type="ARBA" id="ARBA00023012"/>
    </source>
</evidence>
<evidence type="ECO:0000259" key="16">
    <source>
        <dbReference type="PROSITE" id="PS50112"/>
    </source>
</evidence>
<dbReference type="Proteomes" id="UP000178735">
    <property type="component" value="Unassembled WGS sequence"/>
</dbReference>
<evidence type="ECO:0000256" key="13">
    <source>
        <dbReference type="SAM" id="Phobius"/>
    </source>
</evidence>
<dbReference type="AlphaFoldDB" id="A0A1F7WLS9"/>
<dbReference type="Gene3D" id="3.40.50.2300">
    <property type="match status" value="1"/>
</dbReference>
<evidence type="ECO:0000313" key="17">
    <source>
        <dbReference type="EMBL" id="OGM02965.1"/>
    </source>
</evidence>
<dbReference type="Gene3D" id="3.30.565.10">
    <property type="entry name" value="Histidine kinase-like ATPase, C-terminal domain"/>
    <property type="match status" value="1"/>
</dbReference>
<feature type="transmembrane region" description="Helical" evidence="13">
    <location>
        <begin position="44"/>
        <end position="67"/>
    </location>
</feature>
<dbReference type="SUPFAM" id="SSF47384">
    <property type="entry name" value="Homodimeric domain of signal transducing histidine kinase"/>
    <property type="match status" value="1"/>
</dbReference>
<evidence type="ECO:0000256" key="3">
    <source>
        <dbReference type="ARBA" id="ARBA00012438"/>
    </source>
</evidence>
<evidence type="ECO:0000256" key="6">
    <source>
        <dbReference type="ARBA" id="ARBA00022741"/>
    </source>
</evidence>
<dbReference type="InterPro" id="IPR011006">
    <property type="entry name" value="CheY-like_superfamily"/>
</dbReference>
<dbReference type="PANTHER" id="PTHR45339:SF1">
    <property type="entry name" value="HYBRID SIGNAL TRANSDUCTION HISTIDINE KINASE J"/>
    <property type="match status" value="1"/>
</dbReference>
<evidence type="ECO:0000259" key="15">
    <source>
        <dbReference type="PROSITE" id="PS50110"/>
    </source>
</evidence>
<evidence type="ECO:0000256" key="10">
    <source>
        <dbReference type="ARBA" id="ARBA00023136"/>
    </source>
</evidence>
<organism evidence="17 18">
    <name type="scientific">Candidatus Wallbacteria bacterium GWC2_49_35</name>
    <dbReference type="NCBI Taxonomy" id="1817813"/>
    <lineage>
        <taxon>Bacteria</taxon>
        <taxon>Candidatus Walliibacteriota</taxon>
    </lineage>
</organism>
<keyword evidence="13" id="KW-0812">Transmembrane</keyword>
<dbReference type="Pfam" id="PF02518">
    <property type="entry name" value="HATPase_c"/>
    <property type="match status" value="1"/>
</dbReference>
<keyword evidence="7" id="KW-0418">Kinase</keyword>
<evidence type="ECO:0000256" key="2">
    <source>
        <dbReference type="ARBA" id="ARBA00004370"/>
    </source>
</evidence>
<keyword evidence="10 13" id="KW-0472">Membrane</keyword>
<dbReference type="PROSITE" id="PS50112">
    <property type="entry name" value="PAS"/>
    <property type="match status" value="1"/>
</dbReference>
<sequence>MAGKTVSAGVNSLEPLNSTENNLKNGLFIDLLEYASAEHGGLKLTVLILAATTVLLLIFIGMLRMMVARGVRELKLRVEAHEESEAKLRATFDASVDAIVASAEGRIVMANHACLKMFGCAESEVLKSKPVLDMLPPESREAVELYIKRIQENSGAPFSLQTMGLRLDGATFLCELRVSFYELKGKKYNLFIIRDITESRKARDAIICARDEAERANQAKSEFLANMSHELRTPMNSILGFSNLLSLCELKETERQYLDYVTESANTLLSIINDLLDISKIESKGIMVENRVFCLPDLINEITAGLHKSALSKKITLIHEIDPSISPRLIGDAQKLNQILVNLVGNAIKFTDKGSVTVRAALTGRTAEDQIVKLSVTDTGIGIPADKIGHIFNIFYQVDSSHTKKYQGTGLGLAIVKKMLEAMGSEILIASEPRKGSVFSFEIKLKAAKSRPPEDEAAAARKKRSDMPRVLNLLIAEDEAVNQALIGKVLSQEGWNFDMASNGAEAVELFPKKEYDAVLMDIKMPVMSGFEAMEKIREFENGKKVPILAITACAMNEDINQCFMHGANEYISKPYKAEELIQKIRELTTGC</sequence>
<dbReference type="GO" id="GO:0000155">
    <property type="term" value="F:phosphorelay sensor kinase activity"/>
    <property type="evidence" value="ECO:0007669"/>
    <property type="project" value="InterPro"/>
</dbReference>
<evidence type="ECO:0000256" key="1">
    <source>
        <dbReference type="ARBA" id="ARBA00000085"/>
    </source>
</evidence>
<evidence type="ECO:0000259" key="14">
    <source>
        <dbReference type="PROSITE" id="PS50109"/>
    </source>
</evidence>
<dbReference type="Pfam" id="PF00512">
    <property type="entry name" value="HisKA"/>
    <property type="match status" value="1"/>
</dbReference>
<dbReference type="Gene3D" id="3.30.450.20">
    <property type="entry name" value="PAS domain"/>
    <property type="match status" value="1"/>
</dbReference>
<evidence type="ECO:0000256" key="4">
    <source>
        <dbReference type="ARBA" id="ARBA00022553"/>
    </source>
</evidence>
<dbReference type="FunFam" id="3.30.565.10:FF:000010">
    <property type="entry name" value="Sensor histidine kinase RcsC"/>
    <property type="match status" value="1"/>
</dbReference>
<keyword evidence="5" id="KW-0808">Transferase</keyword>
<evidence type="ECO:0000256" key="7">
    <source>
        <dbReference type="ARBA" id="ARBA00022777"/>
    </source>
</evidence>
<evidence type="ECO:0000256" key="5">
    <source>
        <dbReference type="ARBA" id="ARBA00022679"/>
    </source>
</evidence>